<evidence type="ECO:0000313" key="1">
    <source>
        <dbReference type="EMBL" id="EER74221.1"/>
    </source>
</evidence>
<accession>C5RC84</accession>
<evidence type="ECO:0000313" key="2">
    <source>
        <dbReference type="Proteomes" id="UP000004528"/>
    </source>
</evidence>
<name>C5RC84_WEIPA</name>
<keyword evidence="2" id="KW-1185">Reference proteome</keyword>
<gene>
    <name evidence="1" type="ORF">HMPREF0877_1580</name>
</gene>
<comment type="caution">
    <text evidence="1">The sequence shown here is derived from an EMBL/GenBank/DDBJ whole genome shotgun (WGS) entry which is preliminary data.</text>
</comment>
<dbReference type="HOGENOM" id="CLU_3241431_0_0_9"/>
<sequence length="43" mass="4998">MKKGGNFMFGMNMLNKKVDRAVRAYKNMDIQRHPKACGHHKAH</sequence>
<organism evidence="1 2">
    <name type="scientific">Weissella paramesenteroides ATCC 33313</name>
    <dbReference type="NCBI Taxonomy" id="585506"/>
    <lineage>
        <taxon>Bacteria</taxon>
        <taxon>Bacillati</taxon>
        <taxon>Bacillota</taxon>
        <taxon>Bacilli</taxon>
        <taxon>Lactobacillales</taxon>
        <taxon>Lactobacillaceae</taxon>
        <taxon>Weissella</taxon>
    </lineage>
</organism>
<protein>
    <submittedName>
        <fullName evidence="1">Uncharacterized protein</fullName>
    </submittedName>
</protein>
<reference evidence="1 2" key="1">
    <citation type="submission" date="2009-04" db="EMBL/GenBank/DDBJ databases">
        <authorList>
            <person name="Qin X."/>
            <person name="Bachman B."/>
            <person name="Battles P."/>
            <person name="Bell A."/>
            <person name="Bess C."/>
            <person name="Bickham C."/>
            <person name="Chaboub L."/>
            <person name="Chen D."/>
            <person name="Coyle M."/>
            <person name="Deiros D.R."/>
            <person name="Dinh H."/>
            <person name="Forbes L."/>
            <person name="Fowler G."/>
            <person name="Francisco L."/>
            <person name="Fu Q."/>
            <person name="Gubbala S."/>
            <person name="Hale W."/>
            <person name="Han Y."/>
            <person name="Hemphill L."/>
            <person name="Highlander S.K."/>
            <person name="Hirani K."/>
            <person name="Hogues M."/>
            <person name="Jackson L."/>
            <person name="Jakkamsetti A."/>
            <person name="Javaid M."/>
            <person name="Jiang H."/>
            <person name="Korchina V."/>
            <person name="Kovar C."/>
            <person name="Lara F."/>
            <person name="Lee S."/>
            <person name="Mata R."/>
            <person name="Mathew T."/>
            <person name="Moen C."/>
            <person name="Morales K."/>
            <person name="Munidasa M."/>
            <person name="Nazareth L."/>
            <person name="Ngo R."/>
            <person name="Nguyen L."/>
            <person name="Okwuonu G."/>
            <person name="Ongeri F."/>
            <person name="Patil S."/>
            <person name="Petrosino J."/>
            <person name="Pham C."/>
            <person name="Pham P."/>
            <person name="Pu L.-L."/>
            <person name="Puazo M."/>
            <person name="Raj R."/>
            <person name="Reid J."/>
            <person name="Rouhana J."/>
            <person name="Saada N."/>
            <person name="Shang Y."/>
            <person name="Simmons D."/>
            <person name="Thornton R."/>
            <person name="Warren J."/>
            <person name="Weissenberger G."/>
            <person name="Zhang J."/>
            <person name="Zhang L."/>
            <person name="Zhou C."/>
            <person name="Zhu D."/>
            <person name="Muzny D."/>
            <person name="Worley K."/>
            <person name="Gibbs R."/>
        </authorList>
    </citation>
    <scope>NUCLEOTIDE SEQUENCE [LARGE SCALE GENOMIC DNA]</scope>
    <source>
        <strain evidence="1 2">ATCC 33313</strain>
    </source>
</reference>
<proteinExistence type="predicted"/>
<dbReference type="Proteomes" id="UP000004528">
    <property type="component" value="Unassembled WGS sequence"/>
</dbReference>
<dbReference type="STRING" id="585506.HMPREF0877_1580"/>
<dbReference type="EMBL" id="ACKU01000031">
    <property type="protein sequence ID" value="EER74221.1"/>
    <property type="molecule type" value="Genomic_DNA"/>
</dbReference>
<dbReference type="AlphaFoldDB" id="C5RC84"/>